<comment type="caution">
    <text evidence="1">The sequence shown here is derived from an EMBL/GenBank/DDBJ whole genome shotgun (WGS) entry which is preliminary data.</text>
</comment>
<evidence type="ECO:0000313" key="2">
    <source>
        <dbReference type="EMBL" id="RHC68005.1"/>
    </source>
</evidence>
<sequence>MAKQKIDKNYLDFIPVKNPEIKYETNDKGNITVFIRWEGFFNKIAQKFFHRPKVSSIDLDDYGSFVWNTIDDKKDIYTLSQELDAHFPKMEKSLSRLIKFLEILKDHHLITYSGKGNITK</sequence>
<organism evidence="1 3">
    <name type="scientific">Anaerobutyricum hallii</name>
    <dbReference type="NCBI Taxonomy" id="39488"/>
    <lineage>
        <taxon>Bacteria</taxon>
        <taxon>Bacillati</taxon>
        <taxon>Bacillota</taxon>
        <taxon>Clostridia</taxon>
        <taxon>Lachnospirales</taxon>
        <taxon>Lachnospiraceae</taxon>
        <taxon>Anaerobutyricum</taxon>
    </lineage>
</organism>
<evidence type="ECO:0000313" key="3">
    <source>
        <dbReference type="Proteomes" id="UP000262524"/>
    </source>
</evidence>
<name>A0A374N9L3_9FIRM</name>
<dbReference type="EMBL" id="QSOE01000132">
    <property type="protein sequence ID" value="RGI80405.1"/>
    <property type="molecule type" value="Genomic_DNA"/>
</dbReference>
<dbReference type="Pfam" id="PF05402">
    <property type="entry name" value="PqqD"/>
    <property type="match status" value="1"/>
</dbReference>
<dbReference type="Proteomes" id="UP000284621">
    <property type="component" value="Unassembled WGS sequence"/>
</dbReference>
<proteinExistence type="predicted"/>
<dbReference type="EMBL" id="QSID01000001">
    <property type="protein sequence ID" value="RHC68005.1"/>
    <property type="molecule type" value="Genomic_DNA"/>
</dbReference>
<reference evidence="3 4" key="1">
    <citation type="submission" date="2018-08" db="EMBL/GenBank/DDBJ databases">
        <title>A genome reference for cultivated species of the human gut microbiota.</title>
        <authorList>
            <person name="Zou Y."/>
            <person name="Xue W."/>
            <person name="Luo G."/>
        </authorList>
    </citation>
    <scope>NUCLEOTIDE SEQUENCE [LARGE SCALE GENOMIC DNA]</scope>
    <source>
        <strain evidence="2 4">AM34-3LB</strain>
        <strain evidence="1 3">TM10-1AC</strain>
    </source>
</reference>
<gene>
    <name evidence="2" type="ORF">DW833_00390</name>
    <name evidence="1" type="ORF">DXD91_13630</name>
</gene>
<dbReference type="InterPro" id="IPR008792">
    <property type="entry name" value="PQQD"/>
</dbReference>
<accession>A0A374N9L3</accession>
<dbReference type="RefSeq" id="WP_117983530.1">
    <property type="nucleotide sequence ID" value="NZ_CABJFJ010000001.1"/>
</dbReference>
<protein>
    <submittedName>
        <fullName evidence="1">PqqD family protein</fullName>
    </submittedName>
</protein>
<dbReference type="AlphaFoldDB" id="A0A374N9L3"/>
<dbReference type="Proteomes" id="UP000262524">
    <property type="component" value="Unassembled WGS sequence"/>
</dbReference>
<evidence type="ECO:0000313" key="4">
    <source>
        <dbReference type="Proteomes" id="UP000284621"/>
    </source>
</evidence>
<keyword evidence="4" id="KW-1185">Reference proteome</keyword>
<evidence type="ECO:0000313" key="1">
    <source>
        <dbReference type="EMBL" id="RGI80405.1"/>
    </source>
</evidence>